<accession>A0A0C4Y7P8</accession>
<keyword evidence="1" id="KW-0472">Membrane</keyword>
<feature type="domain" description="DUF6708" evidence="2">
    <location>
        <begin position="18"/>
        <end position="158"/>
    </location>
</feature>
<evidence type="ECO:0000259" key="2">
    <source>
        <dbReference type="Pfam" id="PF20455"/>
    </source>
</evidence>
<evidence type="ECO:0000256" key="1">
    <source>
        <dbReference type="SAM" id="Phobius"/>
    </source>
</evidence>
<keyword evidence="4" id="KW-1185">Reference proteome</keyword>
<sequence length="169" mass="19334">MVYVFRRKSAGGMLTLKWDDIYFCMGPGQPYAGRPSLVWDIRGHVLAPDKKTVLDTFSVGIHCTKDLLPAHWEYLRRYMEEGPQSIPMPRRYLPIAEKRESFLFAAKVAFSNFSYGYAFLLFGTPFALVTLFGRLLCMPTNKVPVWPKEVEEACRIEPGDPYAQRVSGE</sequence>
<dbReference type="KEGG" id="cbw:RR42_m0732"/>
<name>A0A0C4Y7P8_9BURK</name>
<protein>
    <recommendedName>
        <fullName evidence="2">DUF6708 domain-containing protein</fullName>
    </recommendedName>
</protein>
<keyword evidence="1" id="KW-0812">Transmembrane</keyword>
<keyword evidence="1" id="KW-1133">Transmembrane helix</keyword>
<reference evidence="3 4" key="1">
    <citation type="journal article" date="2015" name="Genome Announc.">
        <title>Complete Genome Sequence of Cupriavidus basilensis 4G11, Isolated from the Oak Ridge Field Research Center Site.</title>
        <authorList>
            <person name="Ray J."/>
            <person name="Waters R.J."/>
            <person name="Skerker J.M."/>
            <person name="Kuehl J.V."/>
            <person name="Price M.N."/>
            <person name="Huang J."/>
            <person name="Chakraborty R."/>
            <person name="Arkin A.P."/>
            <person name="Deutschbauer A."/>
        </authorList>
    </citation>
    <scope>NUCLEOTIDE SEQUENCE [LARGE SCALE GENOMIC DNA]</scope>
    <source>
        <strain evidence="3">4G11</strain>
    </source>
</reference>
<evidence type="ECO:0000313" key="3">
    <source>
        <dbReference type="EMBL" id="AJG18144.1"/>
    </source>
</evidence>
<dbReference type="Proteomes" id="UP000031843">
    <property type="component" value="Chromosome main"/>
</dbReference>
<organism evidence="3 4">
    <name type="scientific">Cupriavidus basilensis</name>
    <dbReference type="NCBI Taxonomy" id="68895"/>
    <lineage>
        <taxon>Bacteria</taxon>
        <taxon>Pseudomonadati</taxon>
        <taxon>Pseudomonadota</taxon>
        <taxon>Betaproteobacteria</taxon>
        <taxon>Burkholderiales</taxon>
        <taxon>Burkholderiaceae</taxon>
        <taxon>Cupriavidus</taxon>
    </lineage>
</organism>
<gene>
    <name evidence="3" type="ORF">RR42_m0732</name>
</gene>
<proteinExistence type="predicted"/>
<evidence type="ECO:0000313" key="4">
    <source>
        <dbReference type="Proteomes" id="UP000031843"/>
    </source>
</evidence>
<dbReference type="EMBL" id="CP010536">
    <property type="protein sequence ID" value="AJG18144.1"/>
    <property type="molecule type" value="Genomic_DNA"/>
</dbReference>
<dbReference type="AlphaFoldDB" id="A0A0C4Y7P8"/>
<feature type="transmembrane region" description="Helical" evidence="1">
    <location>
        <begin position="115"/>
        <end position="136"/>
    </location>
</feature>
<dbReference type="Pfam" id="PF20455">
    <property type="entry name" value="DUF6708"/>
    <property type="match status" value="1"/>
</dbReference>
<dbReference type="InterPro" id="IPR046554">
    <property type="entry name" value="DUF6708"/>
</dbReference>